<evidence type="ECO:0000259" key="6">
    <source>
        <dbReference type="PROSITE" id="PS50860"/>
    </source>
</evidence>
<evidence type="ECO:0000256" key="2">
    <source>
        <dbReference type="ARBA" id="ARBA00004496"/>
    </source>
</evidence>
<keyword evidence="4" id="KW-0862">Zinc</keyword>
<dbReference type="SUPFAM" id="SSF55186">
    <property type="entry name" value="ThrRS/AlaRS common domain"/>
    <property type="match status" value="1"/>
</dbReference>
<dbReference type="InterPro" id="IPR018165">
    <property type="entry name" value="Ala-tRNA-synth_IIc_core"/>
</dbReference>
<feature type="domain" description="Alanyl-transfer RNA synthetases family profile" evidence="6">
    <location>
        <begin position="1"/>
        <end position="223"/>
    </location>
</feature>
<accession>A0AA48MAJ2</accession>
<dbReference type="GO" id="GO:0002161">
    <property type="term" value="F:aminoacyl-tRNA deacylase activity"/>
    <property type="evidence" value="ECO:0007669"/>
    <property type="project" value="UniProtKB-ARBA"/>
</dbReference>
<keyword evidence="8" id="KW-1185">Reference proteome</keyword>
<evidence type="ECO:0000256" key="4">
    <source>
        <dbReference type="ARBA" id="ARBA00022833"/>
    </source>
</evidence>
<dbReference type="GO" id="GO:0006419">
    <property type="term" value="P:alanyl-tRNA aminoacylation"/>
    <property type="evidence" value="ECO:0007669"/>
    <property type="project" value="InterPro"/>
</dbReference>
<dbReference type="Pfam" id="PF07973">
    <property type="entry name" value="tRNA_SAD"/>
    <property type="match status" value="1"/>
</dbReference>
<dbReference type="PROSITE" id="PS50860">
    <property type="entry name" value="AA_TRNA_LIGASE_II_ALA"/>
    <property type="match status" value="1"/>
</dbReference>
<evidence type="ECO:0000313" key="8">
    <source>
        <dbReference type="Proteomes" id="UP001189619"/>
    </source>
</evidence>
<comment type="subcellular location">
    <subcellularLocation>
        <location evidence="2">Cytoplasm</location>
    </subcellularLocation>
</comment>
<dbReference type="Gene3D" id="3.10.310.40">
    <property type="match status" value="1"/>
</dbReference>
<evidence type="ECO:0000313" key="7">
    <source>
        <dbReference type="EMBL" id="CAJ1002655.1"/>
    </source>
</evidence>
<gene>
    <name evidence="7" type="ORF">BSPP4475_10035</name>
</gene>
<dbReference type="PANTHER" id="PTHR43462">
    <property type="entry name" value="ALANYL-TRNA EDITING PROTEIN"/>
    <property type="match status" value="1"/>
</dbReference>
<proteinExistence type="predicted"/>
<dbReference type="InterPro" id="IPR009000">
    <property type="entry name" value="Transl_B-barrel_sf"/>
</dbReference>
<sequence>MNNRLYYDDPYLHTFEASVLKWGTEPDGTPYVVLDRTAFYPTGGGQPCDLGELGGIRVIDVVEVDGDIRHRLEAPLPQERQQIAGQIDWPRRFDHMQQHAGQHILSASFVEVLGAETVAFHLGRDYVTIDVRLDELSIQQAEQVEALANRIVLENRPIEARFVTDAELALMPLCKQPTVSENIRVVIIPDFDYNPCGGTHPARTGEVGPIKIIGWERHRGNIRLTFLCGWRALADYSRKHLLLRELTRTLSTGEPELAEQAQRLVAEREQLKAALEEKETQLLEGEAQSLLAQTVPLSDVRLVKAVWAGRSMQQLQQLARLVTAQAADAVCLFAAEGDKLQILFARGEQVALPMNQLLKDTLPLIDGKGGGNPALAQGGGAPILPAEAVLAHACRLLEESIRV</sequence>
<dbReference type="PANTHER" id="PTHR43462:SF1">
    <property type="entry name" value="ALANYL-TRNA EDITING PROTEIN AARSD1"/>
    <property type="match status" value="1"/>
</dbReference>
<comment type="cofactor">
    <cofactor evidence="1">
        <name>Zn(2+)</name>
        <dbReference type="ChEBI" id="CHEBI:29105"/>
    </cofactor>
</comment>
<protein>
    <submittedName>
        <fullName evidence="7">Alanyl-tRNA editing protein</fullName>
    </submittedName>
</protein>
<dbReference type="AlphaFoldDB" id="A0AA48MAJ2"/>
<dbReference type="Gene3D" id="2.40.30.130">
    <property type="match status" value="1"/>
</dbReference>
<dbReference type="GO" id="GO:0004813">
    <property type="term" value="F:alanine-tRNA ligase activity"/>
    <property type="evidence" value="ECO:0007669"/>
    <property type="project" value="InterPro"/>
</dbReference>
<name>A0AA48MAJ2_9BACL</name>
<dbReference type="RefSeq" id="WP_304415501.1">
    <property type="nucleotide sequence ID" value="NZ_OY569118.1"/>
</dbReference>
<evidence type="ECO:0000256" key="1">
    <source>
        <dbReference type="ARBA" id="ARBA00001947"/>
    </source>
</evidence>
<dbReference type="InterPro" id="IPR051335">
    <property type="entry name" value="Alanyl-tRNA_Editing_Enzymes"/>
</dbReference>
<dbReference type="GO" id="GO:0005737">
    <property type="term" value="C:cytoplasm"/>
    <property type="evidence" value="ECO:0007669"/>
    <property type="project" value="UniProtKB-SubCell"/>
</dbReference>
<keyword evidence="5" id="KW-0175">Coiled coil</keyword>
<dbReference type="GO" id="GO:0046872">
    <property type="term" value="F:metal ion binding"/>
    <property type="evidence" value="ECO:0007669"/>
    <property type="project" value="UniProtKB-KW"/>
</dbReference>
<dbReference type="EMBL" id="OY569118">
    <property type="protein sequence ID" value="CAJ1002655.1"/>
    <property type="molecule type" value="Genomic_DNA"/>
</dbReference>
<dbReference type="InterPro" id="IPR018163">
    <property type="entry name" value="Thr/Ala-tRNA-synth_IIc_edit"/>
</dbReference>
<dbReference type="SUPFAM" id="SSF50447">
    <property type="entry name" value="Translation proteins"/>
    <property type="match status" value="1"/>
</dbReference>
<dbReference type="Proteomes" id="UP001189619">
    <property type="component" value="Chromosome"/>
</dbReference>
<dbReference type="GO" id="GO:0005524">
    <property type="term" value="F:ATP binding"/>
    <property type="evidence" value="ECO:0007669"/>
    <property type="project" value="InterPro"/>
</dbReference>
<dbReference type="SMART" id="SM00863">
    <property type="entry name" value="tRNA_SAD"/>
    <property type="match status" value="1"/>
</dbReference>
<feature type="coiled-coil region" evidence="5">
    <location>
        <begin position="257"/>
        <end position="288"/>
    </location>
</feature>
<evidence type="ECO:0000256" key="5">
    <source>
        <dbReference type="SAM" id="Coils"/>
    </source>
</evidence>
<dbReference type="GO" id="GO:0003676">
    <property type="term" value="F:nucleic acid binding"/>
    <property type="evidence" value="ECO:0007669"/>
    <property type="project" value="InterPro"/>
</dbReference>
<organism evidence="7 8">
    <name type="scientific">Brevibacillus aydinogluensis</name>
    <dbReference type="NCBI Taxonomy" id="927786"/>
    <lineage>
        <taxon>Bacteria</taxon>
        <taxon>Bacillati</taxon>
        <taxon>Bacillota</taxon>
        <taxon>Bacilli</taxon>
        <taxon>Bacillales</taxon>
        <taxon>Paenibacillaceae</taxon>
        <taxon>Brevibacillus</taxon>
    </lineage>
</organism>
<keyword evidence="3" id="KW-0479">Metal-binding</keyword>
<dbReference type="Gene3D" id="3.30.980.10">
    <property type="entry name" value="Threonyl-trna Synthetase, Chain A, domain 2"/>
    <property type="match status" value="1"/>
</dbReference>
<dbReference type="InterPro" id="IPR012947">
    <property type="entry name" value="tRNA_SAD"/>
</dbReference>
<reference evidence="7" key="1">
    <citation type="submission" date="2023-07" db="EMBL/GenBank/DDBJ databases">
        <authorList>
            <person name="Ivanov I."/>
            <person name="Teneva D."/>
            <person name="Stoikov I."/>
        </authorList>
    </citation>
    <scope>NUCLEOTIDE SEQUENCE</scope>
    <source>
        <strain evidence="7">4475</strain>
    </source>
</reference>
<evidence type="ECO:0000256" key="3">
    <source>
        <dbReference type="ARBA" id="ARBA00022723"/>
    </source>
</evidence>
<dbReference type="KEGG" id="bayd:BSPP4475_10035"/>